<sequence length="95" mass="10132">MNEQTFASSSVPRHLIRGVVGFGALIGAFALLPWAGAASLLLAPLGFVALRGCPTCWAIGLLQTISRGRLQRSCTNGQCELIRPVERETTAAKHE</sequence>
<feature type="transmembrane region" description="Helical" evidence="1">
    <location>
        <begin position="15"/>
        <end position="35"/>
    </location>
</feature>
<comment type="caution">
    <text evidence="2">The sequence shown here is derived from an EMBL/GenBank/DDBJ whole genome shotgun (WGS) entry which is preliminary data.</text>
</comment>
<dbReference type="Proteomes" id="UP000323876">
    <property type="component" value="Unassembled WGS sequence"/>
</dbReference>
<feature type="transmembrane region" description="Helical" evidence="1">
    <location>
        <begin position="41"/>
        <end position="62"/>
    </location>
</feature>
<dbReference type="AlphaFoldDB" id="A0A5N0ECR5"/>
<evidence type="ECO:0008006" key="4">
    <source>
        <dbReference type="Google" id="ProtNLM"/>
    </source>
</evidence>
<keyword evidence="1" id="KW-0472">Membrane</keyword>
<reference evidence="2 3" key="1">
    <citation type="submission" date="2019-09" db="EMBL/GenBank/DDBJ databases">
        <authorList>
            <person name="Wang X."/>
        </authorList>
    </citation>
    <scope>NUCLEOTIDE SEQUENCE [LARGE SCALE GENOMIC DNA]</scope>
    <source>
        <strain evidence="2 3">CICC 11023</strain>
    </source>
</reference>
<gene>
    <name evidence="2" type="ORF">F3087_31015</name>
</gene>
<dbReference type="RefSeq" id="WP_150405611.1">
    <property type="nucleotide sequence ID" value="NZ_VXLC01000016.1"/>
</dbReference>
<proteinExistence type="predicted"/>
<evidence type="ECO:0000256" key="1">
    <source>
        <dbReference type="SAM" id="Phobius"/>
    </source>
</evidence>
<dbReference type="EMBL" id="VXLC01000016">
    <property type="protein sequence ID" value="KAA8885251.1"/>
    <property type="molecule type" value="Genomic_DNA"/>
</dbReference>
<name>A0A5N0ECR5_9NOCA</name>
<keyword evidence="1" id="KW-1133">Transmembrane helix</keyword>
<accession>A0A5N0ECR5</accession>
<protein>
    <recommendedName>
        <fullName evidence="4">DUF2892 domain-containing protein</fullName>
    </recommendedName>
</protein>
<evidence type="ECO:0000313" key="2">
    <source>
        <dbReference type="EMBL" id="KAA8885251.1"/>
    </source>
</evidence>
<organism evidence="2 3">
    <name type="scientific">Nocardia colli</name>
    <dbReference type="NCBI Taxonomy" id="2545717"/>
    <lineage>
        <taxon>Bacteria</taxon>
        <taxon>Bacillati</taxon>
        <taxon>Actinomycetota</taxon>
        <taxon>Actinomycetes</taxon>
        <taxon>Mycobacteriales</taxon>
        <taxon>Nocardiaceae</taxon>
        <taxon>Nocardia</taxon>
    </lineage>
</organism>
<evidence type="ECO:0000313" key="3">
    <source>
        <dbReference type="Proteomes" id="UP000323876"/>
    </source>
</evidence>
<keyword evidence="3" id="KW-1185">Reference proteome</keyword>
<dbReference type="OrthoDB" id="4558116at2"/>
<keyword evidence="1" id="KW-0812">Transmembrane</keyword>